<accession>A0A9Q0FRS2</accession>
<sequence>IEPSPHFFLSNFTILSNFFTQISQTPTSDRRQRRCCLACHRRRQKRRRRRQSRHYYLPPSCLFLSSCHNCIESSRSIGTTTGALLCFDSAGLQEVQLLRRE</sequence>
<evidence type="ECO:0000313" key="1">
    <source>
        <dbReference type="EMBL" id="KAJ4836485.1"/>
    </source>
</evidence>
<name>A0A9Q0FRS2_9ROSI</name>
<keyword evidence="2" id="KW-1185">Reference proteome</keyword>
<protein>
    <submittedName>
        <fullName evidence="1">Uncharacterized protein</fullName>
    </submittedName>
</protein>
<proteinExistence type="predicted"/>
<gene>
    <name evidence="1" type="ORF">Tsubulata_022354</name>
</gene>
<organism evidence="1 2">
    <name type="scientific">Turnera subulata</name>
    <dbReference type="NCBI Taxonomy" id="218843"/>
    <lineage>
        <taxon>Eukaryota</taxon>
        <taxon>Viridiplantae</taxon>
        <taxon>Streptophyta</taxon>
        <taxon>Embryophyta</taxon>
        <taxon>Tracheophyta</taxon>
        <taxon>Spermatophyta</taxon>
        <taxon>Magnoliopsida</taxon>
        <taxon>eudicotyledons</taxon>
        <taxon>Gunneridae</taxon>
        <taxon>Pentapetalae</taxon>
        <taxon>rosids</taxon>
        <taxon>fabids</taxon>
        <taxon>Malpighiales</taxon>
        <taxon>Passifloraceae</taxon>
        <taxon>Turnera</taxon>
    </lineage>
</organism>
<feature type="non-terminal residue" evidence="1">
    <location>
        <position position="101"/>
    </location>
</feature>
<dbReference type="EMBL" id="JAKUCV010004109">
    <property type="protein sequence ID" value="KAJ4836485.1"/>
    <property type="molecule type" value="Genomic_DNA"/>
</dbReference>
<dbReference type="Proteomes" id="UP001141552">
    <property type="component" value="Unassembled WGS sequence"/>
</dbReference>
<evidence type="ECO:0000313" key="2">
    <source>
        <dbReference type="Proteomes" id="UP001141552"/>
    </source>
</evidence>
<dbReference type="AlphaFoldDB" id="A0A9Q0FRS2"/>
<comment type="caution">
    <text evidence="1">The sequence shown here is derived from an EMBL/GenBank/DDBJ whole genome shotgun (WGS) entry which is preliminary data.</text>
</comment>
<reference evidence="1" key="1">
    <citation type="submission" date="2022-02" db="EMBL/GenBank/DDBJ databases">
        <authorList>
            <person name="Henning P.M."/>
            <person name="McCubbin A.G."/>
            <person name="Shore J.S."/>
        </authorList>
    </citation>
    <scope>NUCLEOTIDE SEQUENCE</scope>
    <source>
        <strain evidence="1">F60SS</strain>
        <tissue evidence="1">Leaves</tissue>
    </source>
</reference>
<reference evidence="1" key="2">
    <citation type="journal article" date="2023" name="Plants (Basel)">
        <title>Annotation of the Turnera subulata (Passifloraceae) Draft Genome Reveals the S-Locus Evolved after the Divergence of Turneroideae from Passifloroideae in a Stepwise Manner.</title>
        <authorList>
            <person name="Henning P.M."/>
            <person name="Roalson E.H."/>
            <person name="Mir W."/>
            <person name="McCubbin A.G."/>
            <person name="Shore J.S."/>
        </authorList>
    </citation>
    <scope>NUCLEOTIDE SEQUENCE</scope>
    <source>
        <strain evidence="1">F60SS</strain>
    </source>
</reference>